<evidence type="ECO:0000313" key="3">
    <source>
        <dbReference type="Proteomes" id="UP001642260"/>
    </source>
</evidence>
<dbReference type="AlphaFoldDB" id="A0ABC8JHZ1"/>
<name>A0ABC8JHZ1_ERUVS</name>
<evidence type="ECO:0000313" key="2">
    <source>
        <dbReference type="EMBL" id="CAH8327253.1"/>
    </source>
</evidence>
<feature type="compositionally biased region" description="Basic and acidic residues" evidence="1">
    <location>
        <begin position="113"/>
        <end position="127"/>
    </location>
</feature>
<reference evidence="2 3" key="1">
    <citation type="submission" date="2022-03" db="EMBL/GenBank/DDBJ databases">
        <authorList>
            <person name="Macdonald S."/>
            <person name="Ahmed S."/>
            <person name="Newling K."/>
        </authorList>
    </citation>
    <scope>NUCLEOTIDE SEQUENCE [LARGE SCALE GENOMIC DNA]</scope>
</reference>
<keyword evidence="3" id="KW-1185">Reference proteome</keyword>
<proteinExistence type="predicted"/>
<accession>A0ABC8JHZ1</accession>
<dbReference type="Proteomes" id="UP001642260">
    <property type="component" value="Unassembled WGS sequence"/>
</dbReference>
<comment type="caution">
    <text evidence="2">The sequence shown here is derived from an EMBL/GenBank/DDBJ whole genome shotgun (WGS) entry which is preliminary data.</text>
</comment>
<gene>
    <name evidence="2" type="ORF">ERUC_LOCUS11011</name>
</gene>
<dbReference type="EMBL" id="CAKOAT010107599">
    <property type="protein sequence ID" value="CAH8327253.1"/>
    <property type="molecule type" value="Genomic_DNA"/>
</dbReference>
<organism evidence="2 3">
    <name type="scientific">Eruca vesicaria subsp. sativa</name>
    <name type="common">Garden rocket</name>
    <name type="synonym">Eruca sativa</name>
    <dbReference type="NCBI Taxonomy" id="29727"/>
    <lineage>
        <taxon>Eukaryota</taxon>
        <taxon>Viridiplantae</taxon>
        <taxon>Streptophyta</taxon>
        <taxon>Embryophyta</taxon>
        <taxon>Tracheophyta</taxon>
        <taxon>Spermatophyta</taxon>
        <taxon>Magnoliopsida</taxon>
        <taxon>eudicotyledons</taxon>
        <taxon>Gunneridae</taxon>
        <taxon>Pentapetalae</taxon>
        <taxon>rosids</taxon>
        <taxon>malvids</taxon>
        <taxon>Brassicales</taxon>
        <taxon>Brassicaceae</taxon>
        <taxon>Brassiceae</taxon>
        <taxon>Eruca</taxon>
    </lineage>
</organism>
<evidence type="ECO:0000256" key="1">
    <source>
        <dbReference type="SAM" id="MobiDB-lite"/>
    </source>
</evidence>
<protein>
    <submittedName>
        <fullName evidence="2">Uncharacterized protein</fullName>
    </submittedName>
</protein>
<feature type="region of interest" description="Disordered" evidence="1">
    <location>
        <begin position="96"/>
        <end position="127"/>
    </location>
</feature>
<sequence length="127" mass="14523">MVTHEVQEEYQASKNNTCYYTPQAQEDNQIEHPTLAKTLSPLVEMYLLPLQLLSWKHLHQPLSTRRSKKLSIVDPFNTLAQVSEFQNPSRFAVLGDVDIPPDEPMSSLGFTKGGRETRPPIKFKDLE</sequence>